<evidence type="ECO:0000313" key="2">
    <source>
        <dbReference type="EMBL" id="CAI5452885.1"/>
    </source>
</evidence>
<comment type="caution">
    <text evidence="2">The sequence shown here is derived from an EMBL/GenBank/DDBJ whole genome shotgun (WGS) entry which is preliminary data.</text>
</comment>
<name>A0A9P1IVC4_9PELO</name>
<gene>
    <name evidence="2" type="ORF">CAMP_LOCUS15522</name>
</gene>
<accession>A0A9P1IVC4</accession>
<dbReference type="PANTHER" id="PTHR40351:SF2">
    <property type="entry name" value="INTRINSICALLY DISORDERED PROTEIN, CLASS C"/>
    <property type="match status" value="1"/>
</dbReference>
<dbReference type="Proteomes" id="UP001152747">
    <property type="component" value="Unassembled WGS sequence"/>
</dbReference>
<keyword evidence="1" id="KW-0732">Signal</keyword>
<evidence type="ECO:0000256" key="1">
    <source>
        <dbReference type="SAM" id="SignalP"/>
    </source>
</evidence>
<proteinExistence type="predicted"/>
<feature type="signal peptide" evidence="1">
    <location>
        <begin position="1"/>
        <end position="16"/>
    </location>
</feature>
<dbReference type="AlphaFoldDB" id="A0A9P1IVC4"/>
<reference evidence="2" key="1">
    <citation type="submission" date="2022-11" db="EMBL/GenBank/DDBJ databases">
        <authorList>
            <person name="Kikuchi T."/>
        </authorList>
    </citation>
    <scope>NUCLEOTIDE SEQUENCE</scope>
    <source>
        <strain evidence="2">PS1010</strain>
    </source>
</reference>
<dbReference type="PANTHER" id="PTHR40351">
    <property type="entry name" value="PROTEIN CBG19323"/>
    <property type="match status" value="1"/>
</dbReference>
<feature type="chain" id="PRO_5040131596" evidence="1">
    <location>
        <begin position="17"/>
        <end position="168"/>
    </location>
</feature>
<sequence length="168" mass="17040">MQSIFSALLIVGLASSQIVYESQYLGRYYRPYLAPGVVEQLAYPSYAAAPAYAPIAAPTPVLTSGALPAFAPAPTQVLAAPALPAYAPAPTQVLAAPALPSYAPAPAYAPSPVLAAPAVPASTPVIAAPAYAPTPIVAAATPELVPAYSPFVRSAYFIGSNKAKKTSN</sequence>
<dbReference type="EMBL" id="CANHGI010000005">
    <property type="protein sequence ID" value="CAI5452885.1"/>
    <property type="molecule type" value="Genomic_DNA"/>
</dbReference>
<protein>
    <submittedName>
        <fullName evidence="2">Uncharacterized protein</fullName>
    </submittedName>
</protein>
<keyword evidence="3" id="KW-1185">Reference proteome</keyword>
<organism evidence="2 3">
    <name type="scientific">Caenorhabditis angaria</name>
    <dbReference type="NCBI Taxonomy" id="860376"/>
    <lineage>
        <taxon>Eukaryota</taxon>
        <taxon>Metazoa</taxon>
        <taxon>Ecdysozoa</taxon>
        <taxon>Nematoda</taxon>
        <taxon>Chromadorea</taxon>
        <taxon>Rhabditida</taxon>
        <taxon>Rhabditina</taxon>
        <taxon>Rhabditomorpha</taxon>
        <taxon>Rhabditoidea</taxon>
        <taxon>Rhabditidae</taxon>
        <taxon>Peloderinae</taxon>
        <taxon>Caenorhabditis</taxon>
    </lineage>
</organism>
<evidence type="ECO:0000313" key="3">
    <source>
        <dbReference type="Proteomes" id="UP001152747"/>
    </source>
</evidence>